<proteinExistence type="predicted"/>
<dbReference type="RefSeq" id="WP_130107093.1">
    <property type="nucleotide sequence ID" value="NZ_CP025781.1"/>
</dbReference>
<evidence type="ECO:0008006" key="3">
    <source>
        <dbReference type="Google" id="ProtNLM"/>
    </source>
</evidence>
<organism evidence="1 2">
    <name type="scientific">Iodobacter fluviatilis</name>
    <dbReference type="NCBI Taxonomy" id="537"/>
    <lineage>
        <taxon>Bacteria</taxon>
        <taxon>Pseudomonadati</taxon>
        <taxon>Pseudomonadota</taxon>
        <taxon>Betaproteobacteria</taxon>
        <taxon>Neisseriales</taxon>
        <taxon>Chitinibacteraceae</taxon>
        <taxon>Iodobacter</taxon>
    </lineage>
</organism>
<name>A0A7G3GBC6_9NEIS</name>
<protein>
    <recommendedName>
        <fullName evidence="3">DUF697 domain-containing protein</fullName>
    </recommendedName>
</protein>
<keyword evidence="2" id="KW-1185">Reference proteome</keyword>
<dbReference type="AlphaFoldDB" id="A0A7G3GBC6"/>
<evidence type="ECO:0000313" key="1">
    <source>
        <dbReference type="EMBL" id="QBC44556.1"/>
    </source>
</evidence>
<gene>
    <name evidence="1" type="ORF">C1H71_14160</name>
</gene>
<dbReference type="KEGG" id="ifl:C1H71_14160"/>
<dbReference type="Proteomes" id="UP000515917">
    <property type="component" value="Chromosome"/>
</dbReference>
<reference evidence="1 2" key="1">
    <citation type="submission" date="2018-01" db="EMBL/GenBank/DDBJ databases">
        <title>Genome sequence of Iodobacter sp. strain PCH194 isolated from Indian Trans-Himalaya.</title>
        <authorList>
            <person name="Kumar V."/>
            <person name="Thakur V."/>
            <person name="Kumar S."/>
            <person name="Singh D."/>
        </authorList>
    </citation>
    <scope>NUCLEOTIDE SEQUENCE [LARGE SCALE GENOMIC DNA]</scope>
    <source>
        <strain evidence="1 2">PCH194</strain>
    </source>
</reference>
<accession>A0A7G3GBC6</accession>
<dbReference type="EMBL" id="CP025781">
    <property type="protein sequence ID" value="QBC44556.1"/>
    <property type="molecule type" value="Genomic_DNA"/>
</dbReference>
<evidence type="ECO:0000313" key="2">
    <source>
        <dbReference type="Proteomes" id="UP000515917"/>
    </source>
</evidence>
<sequence length="160" mass="16706">MFPHSLAELDALKNDCKAMVNKRAGLSAVAAVIPIPGADIGADMTLLLEMLPAINQKFGLSPAQIASLDPQLKKIVLIGITSIGSQLIGQVITKPIILQILSRLGARVASKSVAKFIPILGQALAAGISFGAMKLVGNAHVDDCYKVAKQALLATQKISK</sequence>